<protein>
    <recommendedName>
        <fullName evidence="6">C2 domain-containing protein</fullName>
    </recommendedName>
</protein>
<dbReference type="RefSeq" id="XP_009061822.1">
    <property type="nucleotide sequence ID" value="XM_009063574.1"/>
</dbReference>
<keyword evidence="2" id="KW-0812">Transmembrane</keyword>
<accession>V3ZXY6</accession>
<feature type="non-terminal residue" evidence="7">
    <location>
        <position position="1"/>
    </location>
</feature>
<dbReference type="GO" id="GO:0016020">
    <property type="term" value="C:membrane"/>
    <property type="evidence" value="ECO:0007669"/>
    <property type="project" value="UniProtKB-SubCell"/>
</dbReference>
<dbReference type="HOGENOM" id="CLU_705106_0_0_1"/>
<evidence type="ECO:0000256" key="2">
    <source>
        <dbReference type="ARBA" id="ARBA00022692"/>
    </source>
</evidence>
<dbReference type="Gene3D" id="2.60.40.150">
    <property type="entry name" value="C2 domain"/>
    <property type="match status" value="1"/>
</dbReference>
<dbReference type="InterPro" id="IPR035892">
    <property type="entry name" value="C2_domain_sf"/>
</dbReference>
<dbReference type="PROSITE" id="PS50004">
    <property type="entry name" value="C2"/>
    <property type="match status" value="1"/>
</dbReference>
<keyword evidence="3" id="KW-0677">Repeat</keyword>
<sequence>KPCVYLKEQFEDHRRRLYNSNIIEKIIDKLDDGLQEVHDMIRQEIPFPERRLRGVFEELGHGCSRFVSLVKGSGGGASAGKTKLDRERHKILVRQMDQLSTLARTVKATITKNNLKEKMRSGNNCLSKLRKLKDEPQPSLPDVYIWMIASKKRIAYQRLSARDIIYSVVEEEKGKDCGKVVTLLLKLPGKKADGESGWTIQAKLQLYIWLGLLKHKKDYLKGLPMGYEETKALKHSTKTQAVPPPFIYFTEKQTFQLRAHMYQARQLIGSDASGLSDPFARIAFSEQSICTQVIEETLSPTWDEFLILNEVDVYGLIEDIVDNPPTIIVEVFDQDNVGKSEFIGRCLCKPVVKQSTEKYDPPKFPPRLEWWDITRGMDRAGELLAAFELLQV</sequence>
<comment type="subcellular location">
    <subcellularLocation>
        <location evidence="1">Membrane</location>
        <topology evidence="1">Single-pass membrane protein</topology>
    </subcellularLocation>
</comment>
<name>V3ZXY6_LOTGI</name>
<dbReference type="AlphaFoldDB" id="V3ZXY6"/>
<evidence type="ECO:0000256" key="3">
    <source>
        <dbReference type="ARBA" id="ARBA00022737"/>
    </source>
</evidence>
<keyword evidence="8" id="KW-1185">Reference proteome</keyword>
<dbReference type="InterPro" id="IPR012561">
    <property type="entry name" value="Ferlin_B-domain"/>
</dbReference>
<evidence type="ECO:0000259" key="6">
    <source>
        <dbReference type="PROSITE" id="PS50004"/>
    </source>
</evidence>
<dbReference type="OMA" id="WFINQND"/>
<dbReference type="OrthoDB" id="10059618at2759"/>
<dbReference type="EMBL" id="KB202893">
    <property type="protein sequence ID" value="ESO87490.1"/>
    <property type="molecule type" value="Genomic_DNA"/>
</dbReference>
<dbReference type="CDD" id="cd04017">
    <property type="entry name" value="C2D_Ferlin"/>
    <property type="match status" value="1"/>
</dbReference>
<dbReference type="Pfam" id="PF08150">
    <property type="entry name" value="FerB"/>
    <property type="match status" value="1"/>
</dbReference>
<dbReference type="Pfam" id="PF00168">
    <property type="entry name" value="C2"/>
    <property type="match status" value="1"/>
</dbReference>
<evidence type="ECO:0000256" key="4">
    <source>
        <dbReference type="ARBA" id="ARBA00022989"/>
    </source>
</evidence>
<dbReference type="InterPro" id="IPR037723">
    <property type="entry name" value="C2D_Ferlin"/>
</dbReference>
<dbReference type="KEGG" id="lgi:LOTGIDRAFT_63021"/>
<evidence type="ECO:0000313" key="8">
    <source>
        <dbReference type="Proteomes" id="UP000030746"/>
    </source>
</evidence>
<evidence type="ECO:0000256" key="5">
    <source>
        <dbReference type="ARBA" id="ARBA00023136"/>
    </source>
</evidence>
<proteinExistence type="predicted"/>
<dbReference type="Proteomes" id="UP000030746">
    <property type="component" value="Unassembled WGS sequence"/>
</dbReference>
<dbReference type="GeneID" id="20251663"/>
<keyword evidence="5" id="KW-0472">Membrane</keyword>
<dbReference type="SMART" id="SM00239">
    <property type="entry name" value="C2"/>
    <property type="match status" value="1"/>
</dbReference>
<organism evidence="7 8">
    <name type="scientific">Lottia gigantea</name>
    <name type="common">Giant owl limpet</name>
    <dbReference type="NCBI Taxonomy" id="225164"/>
    <lineage>
        <taxon>Eukaryota</taxon>
        <taxon>Metazoa</taxon>
        <taxon>Spiralia</taxon>
        <taxon>Lophotrochozoa</taxon>
        <taxon>Mollusca</taxon>
        <taxon>Gastropoda</taxon>
        <taxon>Patellogastropoda</taxon>
        <taxon>Lottioidea</taxon>
        <taxon>Lottiidae</taxon>
        <taxon>Lottia</taxon>
    </lineage>
</organism>
<dbReference type="SMART" id="SM01201">
    <property type="entry name" value="FerB"/>
    <property type="match status" value="1"/>
</dbReference>
<dbReference type="InterPro" id="IPR037721">
    <property type="entry name" value="Ferlin"/>
</dbReference>
<dbReference type="SUPFAM" id="SSF49562">
    <property type="entry name" value="C2 domain (Calcium/lipid-binding domain, CaLB)"/>
    <property type="match status" value="1"/>
</dbReference>
<keyword evidence="4" id="KW-1133">Transmembrane helix</keyword>
<feature type="domain" description="C2" evidence="6">
    <location>
        <begin position="238"/>
        <end position="364"/>
    </location>
</feature>
<evidence type="ECO:0000313" key="7">
    <source>
        <dbReference type="EMBL" id="ESO87490.1"/>
    </source>
</evidence>
<dbReference type="FunFam" id="2.60.40.150:FF:000026">
    <property type="entry name" value="dysferlin isoform X2"/>
    <property type="match status" value="1"/>
</dbReference>
<feature type="non-terminal residue" evidence="7">
    <location>
        <position position="392"/>
    </location>
</feature>
<dbReference type="GO" id="GO:0007009">
    <property type="term" value="P:plasma membrane organization"/>
    <property type="evidence" value="ECO:0007669"/>
    <property type="project" value="TreeGrafter"/>
</dbReference>
<dbReference type="PANTHER" id="PTHR12546:SF60">
    <property type="entry name" value="MISFIRE, ISOFORM F"/>
    <property type="match status" value="1"/>
</dbReference>
<dbReference type="InterPro" id="IPR000008">
    <property type="entry name" value="C2_dom"/>
</dbReference>
<gene>
    <name evidence="7" type="ORF">LOTGIDRAFT_63021</name>
</gene>
<evidence type="ECO:0000256" key="1">
    <source>
        <dbReference type="ARBA" id="ARBA00004167"/>
    </source>
</evidence>
<dbReference type="PANTHER" id="PTHR12546">
    <property type="entry name" value="FER-1-LIKE"/>
    <property type="match status" value="1"/>
</dbReference>
<dbReference type="CTD" id="20251663"/>
<reference evidence="7 8" key="1">
    <citation type="journal article" date="2013" name="Nature">
        <title>Insights into bilaterian evolution from three spiralian genomes.</title>
        <authorList>
            <person name="Simakov O."/>
            <person name="Marletaz F."/>
            <person name="Cho S.J."/>
            <person name="Edsinger-Gonzales E."/>
            <person name="Havlak P."/>
            <person name="Hellsten U."/>
            <person name="Kuo D.H."/>
            <person name="Larsson T."/>
            <person name="Lv J."/>
            <person name="Arendt D."/>
            <person name="Savage R."/>
            <person name="Osoegawa K."/>
            <person name="de Jong P."/>
            <person name="Grimwood J."/>
            <person name="Chapman J.A."/>
            <person name="Shapiro H."/>
            <person name="Aerts A."/>
            <person name="Otillar R.P."/>
            <person name="Terry A.Y."/>
            <person name="Boore J.L."/>
            <person name="Grigoriev I.V."/>
            <person name="Lindberg D.R."/>
            <person name="Seaver E.C."/>
            <person name="Weisblat D.A."/>
            <person name="Putnam N.H."/>
            <person name="Rokhsar D.S."/>
        </authorList>
    </citation>
    <scope>NUCLEOTIDE SEQUENCE [LARGE SCALE GENOMIC DNA]</scope>
</reference>